<dbReference type="RefSeq" id="WP_080808916.1">
    <property type="nucleotide sequence ID" value="NZ_CP021983.2"/>
</dbReference>
<dbReference type="PROSITE" id="PS50928">
    <property type="entry name" value="ABC_TM1"/>
    <property type="match status" value="1"/>
</dbReference>
<dbReference type="KEGG" id="hhg:XM38_007310"/>
<dbReference type="STRING" id="1641165.XM38_10955"/>
<dbReference type="CDD" id="cd06261">
    <property type="entry name" value="TM_PBP2"/>
    <property type="match status" value="1"/>
</dbReference>
<feature type="transmembrane region" description="Helical" evidence="7">
    <location>
        <begin position="267"/>
        <end position="292"/>
    </location>
</feature>
<keyword evidence="10" id="KW-1185">Reference proteome</keyword>
<comment type="similarity">
    <text evidence="7">Belongs to the binding-protein-dependent transport system permease family.</text>
</comment>
<keyword evidence="3" id="KW-1003">Cell membrane</keyword>
<feature type="transmembrane region" description="Helical" evidence="7">
    <location>
        <begin position="77"/>
        <end position="98"/>
    </location>
</feature>
<evidence type="ECO:0000259" key="8">
    <source>
        <dbReference type="PROSITE" id="PS50928"/>
    </source>
</evidence>
<dbReference type="OrthoDB" id="9809173at2"/>
<feature type="transmembrane region" description="Helical" evidence="7">
    <location>
        <begin position="110"/>
        <end position="131"/>
    </location>
</feature>
<dbReference type="Gene3D" id="1.10.3720.10">
    <property type="entry name" value="MetI-like"/>
    <property type="match status" value="1"/>
</dbReference>
<evidence type="ECO:0000256" key="3">
    <source>
        <dbReference type="ARBA" id="ARBA00022475"/>
    </source>
</evidence>
<gene>
    <name evidence="9" type="ORF">XM38_007310</name>
</gene>
<evidence type="ECO:0000256" key="5">
    <source>
        <dbReference type="ARBA" id="ARBA00022989"/>
    </source>
</evidence>
<comment type="subcellular location">
    <subcellularLocation>
        <location evidence="1 7">Cell membrane</location>
        <topology evidence="1 7">Multi-pass membrane protein</topology>
    </subcellularLocation>
</comment>
<keyword evidence="4 7" id="KW-0812">Transmembrane</keyword>
<sequence>MTQDYIRQRERRTGWYLTIPAVLVLLLVYAYPIIWAFVSSLFTENLSTNLETVFTGFDNYTRLVLDGRFWQSMWNTAVFTVVSLVIELVLGLGIALTLDQGFRGRGWVRTIAILPWALPTALIALAWRWIFNDQFGVWNDMLINWFGILQEPISWLGDPVWAMVAVIAADVWKTTSFVAILLLAGLQSIPQDLYEAHAIDGASPWQSFRQITLPLIMPQILIAMLFRFALAFGIFDLVLVMTGGGPGGATEMVSLYIYDTVMRYLDFGYGAALVVVTFLILIAVVAIAGFYISKFRTATGVEE</sequence>
<feature type="domain" description="ABC transmembrane type-1" evidence="8">
    <location>
        <begin position="73"/>
        <end position="288"/>
    </location>
</feature>
<evidence type="ECO:0000256" key="4">
    <source>
        <dbReference type="ARBA" id="ARBA00022692"/>
    </source>
</evidence>
<protein>
    <submittedName>
        <fullName evidence="9">Molybdenum ABC transporter permease subunit</fullName>
    </submittedName>
</protein>
<dbReference type="SUPFAM" id="SSF161098">
    <property type="entry name" value="MetI-like"/>
    <property type="match status" value="1"/>
</dbReference>
<feature type="transmembrane region" description="Helical" evidence="7">
    <location>
        <begin position="160"/>
        <end position="184"/>
    </location>
</feature>
<dbReference type="Pfam" id="PF00528">
    <property type="entry name" value="BPD_transp_1"/>
    <property type="match status" value="1"/>
</dbReference>
<name>A0A1Z3HHL0_9CYAN</name>
<evidence type="ECO:0000313" key="10">
    <source>
        <dbReference type="Proteomes" id="UP000191901"/>
    </source>
</evidence>
<evidence type="ECO:0000313" key="9">
    <source>
        <dbReference type="EMBL" id="ASC69802.1"/>
    </source>
</evidence>
<proteinExistence type="inferred from homology"/>
<evidence type="ECO:0000256" key="6">
    <source>
        <dbReference type="ARBA" id="ARBA00023136"/>
    </source>
</evidence>
<dbReference type="PANTHER" id="PTHR43005">
    <property type="entry name" value="BLR7065 PROTEIN"/>
    <property type="match status" value="1"/>
</dbReference>
<feature type="transmembrane region" description="Helical" evidence="7">
    <location>
        <begin position="15"/>
        <end position="38"/>
    </location>
</feature>
<dbReference type="GO" id="GO:0005886">
    <property type="term" value="C:plasma membrane"/>
    <property type="evidence" value="ECO:0007669"/>
    <property type="project" value="UniProtKB-SubCell"/>
</dbReference>
<keyword evidence="6 7" id="KW-0472">Membrane</keyword>
<dbReference type="EMBL" id="CP021983">
    <property type="protein sequence ID" value="ASC69802.1"/>
    <property type="molecule type" value="Genomic_DNA"/>
</dbReference>
<evidence type="ECO:0000256" key="7">
    <source>
        <dbReference type="RuleBase" id="RU363032"/>
    </source>
</evidence>
<evidence type="ECO:0000256" key="2">
    <source>
        <dbReference type="ARBA" id="ARBA00022448"/>
    </source>
</evidence>
<dbReference type="PANTHER" id="PTHR43005:SF2">
    <property type="entry name" value="INTEGRAL MEMBRANE SUGAR TRANSPORT PROTEIN"/>
    <property type="match status" value="1"/>
</dbReference>
<dbReference type="GO" id="GO:0055085">
    <property type="term" value="P:transmembrane transport"/>
    <property type="evidence" value="ECO:0007669"/>
    <property type="project" value="InterPro"/>
</dbReference>
<dbReference type="InterPro" id="IPR000515">
    <property type="entry name" value="MetI-like"/>
</dbReference>
<reference evidence="9 10" key="1">
    <citation type="journal article" date="2016" name="Biochim. Biophys. Acta">
        <title>Characterization of red-shifted phycobilisomes isolated from the chlorophyll f-containing cyanobacterium Halomicronema hongdechloris.</title>
        <authorList>
            <person name="Li Y."/>
            <person name="Lin Y."/>
            <person name="Garvey C.J."/>
            <person name="Birch D."/>
            <person name="Corkery R.W."/>
            <person name="Loughlin P.C."/>
            <person name="Scheer H."/>
            <person name="Willows R.D."/>
            <person name="Chen M."/>
        </authorList>
    </citation>
    <scope>NUCLEOTIDE SEQUENCE [LARGE SCALE GENOMIC DNA]</scope>
    <source>
        <strain evidence="9 10">C2206</strain>
    </source>
</reference>
<evidence type="ECO:0000256" key="1">
    <source>
        <dbReference type="ARBA" id="ARBA00004651"/>
    </source>
</evidence>
<accession>A0A1Z3HHL0</accession>
<organism evidence="9 10">
    <name type="scientific">Halomicronema hongdechloris C2206</name>
    <dbReference type="NCBI Taxonomy" id="1641165"/>
    <lineage>
        <taxon>Bacteria</taxon>
        <taxon>Bacillati</taxon>
        <taxon>Cyanobacteriota</taxon>
        <taxon>Cyanophyceae</taxon>
        <taxon>Nodosilineales</taxon>
        <taxon>Nodosilineaceae</taxon>
        <taxon>Halomicronema</taxon>
    </lineage>
</organism>
<dbReference type="Proteomes" id="UP000191901">
    <property type="component" value="Chromosome"/>
</dbReference>
<keyword evidence="5 7" id="KW-1133">Transmembrane helix</keyword>
<feature type="transmembrane region" description="Helical" evidence="7">
    <location>
        <begin position="225"/>
        <end position="247"/>
    </location>
</feature>
<dbReference type="InterPro" id="IPR035906">
    <property type="entry name" value="MetI-like_sf"/>
</dbReference>
<dbReference type="AlphaFoldDB" id="A0A1Z3HHL0"/>
<keyword evidence="2 7" id="KW-0813">Transport</keyword>